<feature type="compositionally biased region" description="Basic and acidic residues" evidence="1">
    <location>
        <begin position="132"/>
        <end position="146"/>
    </location>
</feature>
<feature type="compositionally biased region" description="Low complexity" evidence="1">
    <location>
        <begin position="111"/>
        <end position="131"/>
    </location>
</feature>
<proteinExistence type="predicted"/>
<keyword evidence="3" id="KW-1185">Reference proteome</keyword>
<evidence type="ECO:0000313" key="3">
    <source>
        <dbReference type="Proteomes" id="UP000494165"/>
    </source>
</evidence>
<dbReference type="Proteomes" id="UP000494165">
    <property type="component" value="Unassembled WGS sequence"/>
</dbReference>
<dbReference type="EMBL" id="CADEPI010001233">
    <property type="protein sequence ID" value="CAB3389119.1"/>
    <property type="molecule type" value="Genomic_DNA"/>
</dbReference>
<gene>
    <name evidence="2" type="ORF">CLODIP_2_CD03200</name>
</gene>
<dbReference type="AlphaFoldDB" id="A0A8S1E3L0"/>
<reference evidence="2 3" key="1">
    <citation type="submission" date="2020-04" db="EMBL/GenBank/DDBJ databases">
        <authorList>
            <person name="Alioto T."/>
            <person name="Alioto T."/>
            <person name="Gomez Garrido J."/>
        </authorList>
    </citation>
    <scope>NUCLEOTIDE SEQUENCE [LARGE SCALE GENOMIC DNA]</scope>
</reference>
<organism evidence="2 3">
    <name type="scientific">Cloeon dipterum</name>
    <dbReference type="NCBI Taxonomy" id="197152"/>
    <lineage>
        <taxon>Eukaryota</taxon>
        <taxon>Metazoa</taxon>
        <taxon>Ecdysozoa</taxon>
        <taxon>Arthropoda</taxon>
        <taxon>Hexapoda</taxon>
        <taxon>Insecta</taxon>
        <taxon>Pterygota</taxon>
        <taxon>Palaeoptera</taxon>
        <taxon>Ephemeroptera</taxon>
        <taxon>Pisciforma</taxon>
        <taxon>Baetidae</taxon>
        <taxon>Cloeon</taxon>
    </lineage>
</organism>
<evidence type="ECO:0000313" key="2">
    <source>
        <dbReference type="EMBL" id="CAB3389119.1"/>
    </source>
</evidence>
<feature type="compositionally biased region" description="Polar residues" evidence="1">
    <location>
        <begin position="173"/>
        <end position="188"/>
    </location>
</feature>
<evidence type="ECO:0000256" key="1">
    <source>
        <dbReference type="SAM" id="MobiDB-lite"/>
    </source>
</evidence>
<accession>A0A8S1E3L0</accession>
<protein>
    <submittedName>
        <fullName evidence="2">Uncharacterized protein</fullName>
    </submittedName>
</protein>
<comment type="caution">
    <text evidence="2">The sequence shown here is derived from an EMBL/GenBank/DDBJ whole genome shotgun (WGS) entry which is preliminary data.</text>
</comment>
<sequence length="188" mass="21429">MQITIWKEEKISLFEIFIKECILIFFRRRLHDSQHCVRSQSLVDGDHHGANLLVRTRPELCRRHRLRGGQLQHRHNSDRQSERDLATAGVAHVELLDLLPQVHEGEDVAEEQGQARGRQEAQGNHPGQNHQGQEEEGRAETNEGRRRSARGGPEHEEEPAVSARGLGRRTKSQVKQQRSPSDTGTRSP</sequence>
<name>A0A8S1E3L0_9INSE</name>
<feature type="region of interest" description="Disordered" evidence="1">
    <location>
        <begin position="106"/>
        <end position="188"/>
    </location>
</feature>